<protein>
    <submittedName>
        <fullName evidence="1">Uncharacterized protein</fullName>
    </submittedName>
</protein>
<dbReference type="Proteomes" id="UP000000305">
    <property type="component" value="Unassembled WGS sequence"/>
</dbReference>
<proteinExistence type="predicted"/>
<name>E9HUC5_DAPPU</name>
<organism evidence="1 2">
    <name type="scientific">Daphnia pulex</name>
    <name type="common">Water flea</name>
    <dbReference type="NCBI Taxonomy" id="6669"/>
    <lineage>
        <taxon>Eukaryota</taxon>
        <taxon>Metazoa</taxon>
        <taxon>Ecdysozoa</taxon>
        <taxon>Arthropoda</taxon>
        <taxon>Crustacea</taxon>
        <taxon>Branchiopoda</taxon>
        <taxon>Diplostraca</taxon>
        <taxon>Cladocera</taxon>
        <taxon>Anomopoda</taxon>
        <taxon>Daphniidae</taxon>
        <taxon>Daphnia</taxon>
    </lineage>
</organism>
<dbReference type="KEGG" id="dpx:DAPPUDRAFT_266011"/>
<dbReference type="InParanoid" id="E9HUC5"/>
<dbReference type="EMBL" id="GL732805">
    <property type="protein sequence ID" value="EFX64657.1"/>
    <property type="molecule type" value="Genomic_DNA"/>
</dbReference>
<evidence type="ECO:0000313" key="1">
    <source>
        <dbReference type="EMBL" id="EFX64657.1"/>
    </source>
</evidence>
<dbReference type="AlphaFoldDB" id="E9HUC5"/>
<gene>
    <name evidence="1" type="ORF">DAPPUDRAFT_266011</name>
</gene>
<accession>E9HUC5</accession>
<keyword evidence="2" id="KW-1185">Reference proteome</keyword>
<evidence type="ECO:0000313" key="2">
    <source>
        <dbReference type="Proteomes" id="UP000000305"/>
    </source>
</evidence>
<reference evidence="1 2" key="1">
    <citation type="journal article" date="2011" name="Science">
        <title>The ecoresponsive genome of Daphnia pulex.</title>
        <authorList>
            <person name="Colbourne J.K."/>
            <person name="Pfrender M.E."/>
            <person name="Gilbert D."/>
            <person name="Thomas W.K."/>
            <person name="Tucker A."/>
            <person name="Oakley T.H."/>
            <person name="Tokishita S."/>
            <person name="Aerts A."/>
            <person name="Arnold G.J."/>
            <person name="Basu M.K."/>
            <person name="Bauer D.J."/>
            <person name="Caceres C.E."/>
            <person name="Carmel L."/>
            <person name="Casola C."/>
            <person name="Choi J.H."/>
            <person name="Detter J.C."/>
            <person name="Dong Q."/>
            <person name="Dusheyko S."/>
            <person name="Eads B.D."/>
            <person name="Frohlich T."/>
            <person name="Geiler-Samerotte K.A."/>
            <person name="Gerlach D."/>
            <person name="Hatcher P."/>
            <person name="Jogdeo S."/>
            <person name="Krijgsveld J."/>
            <person name="Kriventseva E.V."/>
            <person name="Kultz D."/>
            <person name="Laforsch C."/>
            <person name="Lindquist E."/>
            <person name="Lopez J."/>
            <person name="Manak J.R."/>
            <person name="Muller J."/>
            <person name="Pangilinan J."/>
            <person name="Patwardhan R.P."/>
            <person name="Pitluck S."/>
            <person name="Pritham E.J."/>
            <person name="Rechtsteiner A."/>
            <person name="Rho M."/>
            <person name="Rogozin I.B."/>
            <person name="Sakarya O."/>
            <person name="Salamov A."/>
            <person name="Schaack S."/>
            <person name="Shapiro H."/>
            <person name="Shiga Y."/>
            <person name="Skalitzky C."/>
            <person name="Smith Z."/>
            <person name="Souvorov A."/>
            <person name="Sung W."/>
            <person name="Tang Z."/>
            <person name="Tsuchiya D."/>
            <person name="Tu H."/>
            <person name="Vos H."/>
            <person name="Wang M."/>
            <person name="Wolf Y.I."/>
            <person name="Yamagata H."/>
            <person name="Yamada T."/>
            <person name="Ye Y."/>
            <person name="Shaw J.R."/>
            <person name="Andrews J."/>
            <person name="Crease T.J."/>
            <person name="Tang H."/>
            <person name="Lucas S.M."/>
            <person name="Robertson H.M."/>
            <person name="Bork P."/>
            <person name="Koonin E.V."/>
            <person name="Zdobnov E.M."/>
            <person name="Grigoriev I.V."/>
            <person name="Lynch M."/>
            <person name="Boore J.L."/>
        </authorList>
    </citation>
    <scope>NUCLEOTIDE SEQUENCE [LARGE SCALE GENOMIC DNA]</scope>
</reference>
<dbReference type="HOGENOM" id="CLU_2851933_0_0_1"/>
<sequence length="65" mass="7168">MSSATERKWQIENVSDKMNVCPEQVTSEQLPRPNQEDETQITCTVTTTAATMSEGGARASFPNSF</sequence>